<dbReference type="GO" id="GO:0005758">
    <property type="term" value="C:mitochondrial intermembrane space"/>
    <property type="evidence" value="ECO:0007669"/>
    <property type="project" value="TreeGrafter"/>
</dbReference>
<evidence type="ECO:0000313" key="6">
    <source>
        <dbReference type="EMBL" id="GMH94876.1"/>
    </source>
</evidence>
<gene>
    <name evidence="6" type="ORF">TrVE_jg8221</name>
</gene>
<evidence type="ECO:0000256" key="4">
    <source>
        <dbReference type="ARBA" id="ARBA00038223"/>
    </source>
</evidence>
<dbReference type="PANTHER" id="PTHR21107">
    <property type="entry name" value="CYTOCHROME C OXIDASE ASSEMBLY PROTEIN COX19"/>
    <property type="match status" value="1"/>
</dbReference>
<dbReference type="InterPro" id="IPR051383">
    <property type="entry name" value="COX19"/>
</dbReference>
<protein>
    <recommendedName>
        <fullName evidence="5">CHCH domain-containing protein</fullName>
    </recommendedName>
</protein>
<dbReference type="PROSITE" id="PS51808">
    <property type="entry name" value="CHCH"/>
    <property type="match status" value="1"/>
</dbReference>
<reference evidence="7" key="1">
    <citation type="journal article" date="2023" name="Commun. Biol.">
        <title>Genome analysis of Parmales, the sister group of diatoms, reveals the evolutionary specialization of diatoms from phago-mixotrophs to photoautotrophs.</title>
        <authorList>
            <person name="Ban H."/>
            <person name="Sato S."/>
            <person name="Yoshikawa S."/>
            <person name="Yamada K."/>
            <person name="Nakamura Y."/>
            <person name="Ichinomiya M."/>
            <person name="Sato N."/>
            <person name="Blanc-Mathieu R."/>
            <person name="Endo H."/>
            <person name="Kuwata A."/>
            <person name="Ogata H."/>
        </authorList>
    </citation>
    <scope>NUCLEOTIDE SEQUENCE [LARGE SCALE GENOMIC DNA]</scope>
    <source>
        <strain evidence="7">NIES 3699</strain>
    </source>
</reference>
<comment type="caution">
    <text evidence="6">The sequence shown here is derived from an EMBL/GenBank/DDBJ whole genome shotgun (WGS) entry which is preliminary data.</text>
</comment>
<comment type="similarity">
    <text evidence="4">Belongs to the COX19 family.</text>
</comment>
<sequence length="111" mass="12821">MNFSSQKQTIKPPLRGIFPLDHDSECSSPLKSYLSCLKSHSNEHSKCREGSKEYLKCRMSNGLMKEEELDDLGYKNKVIRDENEGEAERAKETKGFVAGKHIKSRKQSWLW</sequence>
<evidence type="ECO:0000256" key="2">
    <source>
        <dbReference type="ARBA" id="ARBA00022490"/>
    </source>
</evidence>
<keyword evidence="2" id="KW-0963">Cytoplasm</keyword>
<accession>A0A9W7BUW2</accession>
<dbReference type="AlphaFoldDB" id="A0A9W7BUW2"/>
<dbReference type="EMBL" id="BRXX01000161">
    <property type="protein sequence ID" value="GMH94876.1"/>
    <property type="molecule type" value="Genomic_DNA"/>
</dbReference>
<dbReference type="GO" id="GO:0033617">
    <property type="term" value="P:mitochondrial respiratory chain complex IV assembly"/>
    <property type="evidence" value="ECO:0007669"/>
    <property type="project" value="TreeGrafter"/>
</dbReference>
<dbReference type="Proteomes" id="UP001165160">
    <property type="component" value="Unassembled WGS sequence"/>
</dbReference>
<dbReference type="PANTHER" id="PTHR21107:SF2">
    <property type="entry name" value="CYTOCHROME C OXIDASE ASSEMBLY PROTEIN COX19"/>
    <property type="match status" value="1"/>
</dbReference>
<evidence type="ECO:0000259" key="5">
    <source>
        <dbReference type="Pfam" id="PF06747"/>
    </source>
</evidence>
<dbReference type="InterPro" id="IPR010625">
    <property type="entry name" value="CHCH"/>
</dbReference>
<comment type="subcellular location">
    <subcellularLocation>
        <location evidence="1">Cytoplasm</location>
    </subcellularLocation>
</comment>
<evidence type="ECO:0000313" key="7">
    <source>
        <dbReference type="Proteomes" id="UP001165160"/>
    </source>
</evidence>
<feature type="domain" description="CHCH" evidence="5">
    <location>
        <begin position="26"/>
        <end position="59"/>
    </location>
</feature>
<evidence type="ECO:0000256" key="3">
    <source>
        <dbReference type="ARBA" id="ARBA00023157"/>
    </source>
</evidence>
<name>A0A9W7BUW2_9STRA</name>
<keyword evidence="3" id="KW-1015">Disulfide bond</keyword>
<keyword evidence="7" id="KW-1185">Reference proteome</keyword>
<proteinExistence type="inferred from homology"/>
<dbReference type="Pfam" id="PF06747">
    <property type="entry name" value="CHCH"/>
    <property type="match status" value="1"/>
</dbReference>
<evidence type="ECO:0000256" key="1">
    <source>
        <dbReference type="ARBA" id="ARBA00004496"/>
    </source>
</evidence>
<organism evidence="6 7">
    <name type="scientific">Triparma verrucosa</name>
    <dbReference type="NCBI Taxonomy" id="1606542"/>
    <lineage>
        <taxon>Eukaryota</taxon>
        <taxon>Sar</taxon>
        <taxon>Stramenopiles</taxon>
        <taxon>Ochrophyta</taxon>
        <taxon>Bolidophyceae</taxon>
        <taxon>Parmales</taxon>
        <taxon>Triparmaceae</taxon>
        <taxon>Triparma</taxon>
    </lineage>
</organism>